<dbReference type="PANTHER" id="PTHR10584">
    <property type="entry name" value="SUGAR KINASE"/>
    <property type="match status" value="1"/>
</dbReference>
<dbReference type="Proteomes" id="UP000230843">
    <property type="component" value="Unassembled WGS sequence"/>
</dbReference>
<keyword evidence="2" id="KW-0418">Kinase</keyword>
<organism evidence="4 5">
    <name type="scientific">Candidatus Magasanikbacteria bacterium CG_4_9_14_3_um_filter_32_9</name>
    <dbReference type="NCBI Taxonomy" id="1974644"/>
    <lineage>
        <taxon>Bacteria</taxon>
        <taxon>Candidatus Magasanikiibacteriota</taxon>
    </lineage>
</organism>
<gene>
    <name evidence="4" type="ORF">CO137_00835</name>
</gene>
<dbReference type="EMBL" id="PFVJ01000019">
    <property type="protein sequence ID" value="PJA90221.1"/>
    <property type="molecule type" value="Genomic_DNA"/>
</dbReference>
<name>A0A2M7Z7E4_9BACT</name>
<dbReference type="InterPro" id="IPR002139">
    <property type="entry name" value="Ribo/fructo_kinase"/>
</dbReference>
<dbReference type="SUPFAM" id="SSF53613">
    <property type="entry name" value="Ribokinase-like"/>
    <property type="match status" value="1"/>
</dbReference>
<evidence type="ECO:0000256" key="2">
    <source>
        <dbReference type="ARBA" id="ARBA00022777"/>
    </source>
</evidence>
<sequence>MYDIISIGDTTTDVFLEIDQATVNCTIKKEICQFCVDYANKIPVNKMFRLYGVGNAANSAVGSARMGLKTAIYTIIGKDMPGTEAKKNFQREKVSCKFLKFDKEKETNHSTVLNFDGERTILVYHEPRKYSLPRLGKTKWVYFTSLADGHEVLHKQLTNYIKKSGAKLAFNPGTYQIKEGLKILKPILAVTEVLSVNRYEAETLLKNDGNIADLLKEFYNLGVKKVVITDGPKGSYTYDGEEMYKLGIFDTPVVERTGAGDAYTTAFVGALVLGHNIKTAMCWGSFNSSSVVQHVGAQSGLLNLEDIEKMCSEYSSFKPKKYKG</sequence>
<dbReference type="AlphaFoldDB" id="A0A2M7Z7E4"/>
<dbReference type="Gene3D" id="3.40.1190.20">
    <property type="match status" value="1"/>
</dbReference>
<evidence type="ECO:0000313" key="5">
    <source>
        <dbReference type="Proteomes" id="UP000230843"/>
    </source>
</evidence>
<dbReference type="GO" id="GO:0016301">
    <property type="term" value="F:kinase activity"/>
    <property type="evidence" value="ECO:0007669"/>
    <property type="project" value="UniProtKB-KW"/>
</dbReference>
<evidence type="ECO:0000313" key="4">
    <source>
        <dbReference type="EMBL" id="PJA90221.1"/>
    </source>
</evidence>
<accession>A0A2M7Z7E4</accession>
<reference evidence="5" key="1">
    <citation type="submission" date="2017-09" db="EMBL/GenBank/DDBJ databases">
        <title>Depth-based differentiation of microbial function through sediment-hosted aquifers and enrichment of novel symbionts in the deep terrestrial subsurface.</title>
        <authorList>
            <person name="Probst A.J."/>
            <person name="Ladd B."/>
            <person name="Jarett J.K."/>
            <person name="Geller-Mcgrath D.E."/>
            <person name="Sieber C.M.K."/>
            <person name="Emerson J.B."/>
            <person name="Anantharaman K."/>
            <person name="Thomas B.C."/>
            <person name="Malmstrom R."/>
            <person name="Stieglmeier M."/>
            <person name="Klingl A."/>
            <person name="Woyke T."/>
            <person name="Ryan C.M."/>
            <person name="Banfield J.F."/>
        </authorList>
    </citation>
    <scope>NUCLEOTIDE SEQUENCE [LARGE SCALE GENOMIC DNA]</scope>
</reference>
<dbReference type="PANTHER" id="PTHR10584:SF166">
    <property type="entry name" value="RIBOKINASE"/>
    <property type="match status" value="1"/>
</dbReference>
<dbReference type="PRINTS" id="PR00990">
    <property type="entry name" value="RIBOKINASE"/>
</dbReference>
<keyword evidence="1" id="KW-0808">Transferase</keyword>
<evidence type="ECO:0000256" key="1">
    <source>
        <dbReference type="ARBA" id="ARBA00022679"/>
    </source>
</evidence>
<dbReference type="GO" id="GO:0006796">
    <property type="term" value="P:phosphate-containing compound metabolic process"/>
    <property type="evidence" value="ECO:0007669"/>
    <property type="project" value="UniProtKB-ARBA"/>
</dbReference>
<evidence type="ECO:0000259" key="3">
    <source>
        <dbReference type="Pfam" id="PF00294"/>
    </source>
</evidence>
<feature type="domain" description="Carbohydrate kinase PfkB" evidence="3">
    <location>
        <begin position="39"/>
        <end position="300"/>
    </location>
</feature>
<dbReference type="InterPro" id="IPR029056">
    <property type="entry name" value="Ribokinase-like"/>
</dbReference>
<proteinExistence type="predicted"/>
<comment type="caution">
    <text evidence="4">The sequence shown here is derived from an EMBL/GenBank/DDBJ whole genome shotgun (WGS) entry which is preliminary data.</text>
</comment>
<dbReference type="Pfam" id="PF00294">
    <property type="entry name" value="PfkB"/>
    <property type="match status" value="1"/>
</dbReference>
<dbReference type="InterPro" id="IPR011611">
    <property type="entry name" value="PfkB_dom"/>
</dbReference>
<protein>
    <recommendedName>
        <fullName evidence="3">Carbohydrate kinase PfkB domain-containing protein</fullName>
    </recommendedName>
</protein>